<keyword evidence="2" id="KW-1185">Reference proteome</keyword>
<dbReference type="Proteomes" id="UP000184509">
    <property type="component" value="Unassembled WGS sequence"/>
</dbReference>
<sequence>MYEEDYFMKLIQEFFQALDKAIHGKKSLDNPSDQENCVSDLYGSYFQADSAFFYGYDVMTILGFLRERCEEQDLPMMIEMISELFYQDALLKTDDALKNNLLEKALFFLSYLDEQSDTYSVERKDKIALIKRMLGRE</sequence>
<dbReference type="RefSeq" id="WP_073398564.1">
    <property type="nucleotide sequence ID" value="NZ_FQTV01000001.1"/>
</dbReference>
<proteinExistence type="predicted"/>
<protein>
    <submittedName>
        <fullName evidence="1">Uncharacterized protein</fullName>
    </submittedName>
</protein>
<dbReference type="AlphaFoldDB" id="A0A1M4SH54"/>
<gene>
    <name evidence="1" type="ORF">SAMN05444405_10199</name>
</gene>
<reference evidence="1 2" key="1">
    <citation type="submission" date="2016-11" db="EMBL/GenBank/DDBJ databases">
        <authorList>
            <person name="Jaros S."/>
            <person name="Januszkiewicz K."/>
            <person name="Wedrychowicz H."/>
        </authorList>
    </citation>
    <scope>NUCLEOTIDE SEQUENCE [LARGE SCALE GENOMIC DNA]</scope>
    <source>
        <strain evidence="1 2">DSM 26991</strain>
    </source>
</reference>
<dbReference type="EMBL" id="FQTV01000001">
    <property type="protein sequence ID" value="SHE31519.1"/>
    <property type="molecule type" value="Genomic_DNA"/>
</dbReference>
<accession>A0A1M4SH54</accession>
<organism evidence="1 2">
    <name type="scientific">Bacteroides luti</name>
    <dbReference type="NCBI Taxonomy" id="1297750"/>
    <lineage>
        <taxon>Bacteria</taxon>
        <taxon>Pseudomonadati</taxon>
        <taxon>Bacteroidota</taxon>
        <taxon>Bacteroidia</taxon>
        <taxon>Bacteroidales</taxon>
        <taxon>Bacteroidaceae</taxon>
        <taxon>Bacteroides</taxon>
    </lineage>
</organism>
<dbReference type="OrthoDB" id="1121032at2"/>
<dbReference type="STRING" id="1297750.SAMN05444405_10199"/>
<evidence type="ECO:0000313" key="2">
    <source>
        <dbReference type="Proteomes" id="UP000184509"/>
    </source>
</evidence>
<name>A0A1M4SH54_9BACE</name>
<evidence type="ECO:0000313" key="1">
    <source>
        <dbReference type="EMBL" id="SHE31519.1"/>
    </source>
</evidence>